<evidence type="ECO:0000259" key="15">
    <source>
        <dbReference type="PROSITE" id="PS50109"/>
    </source>
</evidence>
<feature type="transmembrane region" description="Helical" evidence="14">
    <location>
        <begin position="133"/>
        <end position="154"/>
    </location>
</feature>
<proteinExistence type="predicted"/>
<dbReference type="PANTHER" id="PTHR43065:SF46">
    <property type="entry name" value="C4-DICARBOXYLATE TRANSPORT SENSOR PROTEIN DCTB"/>
    <property type="match status" value="1"/>
</dbReference>
<dbReference type="InterPro" id="IPR011620">
    <property type="entry name" value="Sig_transdc_His_kinase_LytS_TM"/>
</dbReference>
<dbReference type="SUPFAM" id="SSF55874">
    <property type="entry name" value="ATPase domain of HSP90 chaperone/DNA topoisomerase II/histidine kinase"/>
    <property type="match status" value="1"/>
</dbReference>
<evidence type="ECO:0000256" key="11">
    <source>
        <dbReference type="ARBA" id="ARBA00022989"/>
    </source>
</evidence>
<feature type="transmembrane region" description="Helical" evidence="14">
    <location>
        <begin position="103"/>
        <end position="121"/>
    </location>
</feature>
<dbReference type="AlphaFoldDB" id="A0A084H306"/>
<keyword evidence="8" id="KW-0547">Nucleotide-binding</keyword>
<dbReference type="CDD" id="cd00082">
    <property type="entry name" value="HisKA"/>
    <property type="match status" value="1"/>
</dbReference>
<name>A0A084H306_METID</name>
<dbReference type="OrthoDB" id="9815750at2"/>
<keyword evidence="5" id="KW-0597">Phosphoprotein</keyword>
<keyword evidence="7 14" id="KW-0812">Transmembrane</keyword>
<evidence type="ECO:0000256" key="1">
    <source>
        <dbReference type="ARBA" id="ARBA00000085"/>
    </source>
</evidence>
<feature type="domain" description="Histidine kinase" evidence="15">
    <location>
        <begin position="208"/>
        <end position="415"/>
    </location>
</feature>
<dbReference type="Gene3D" id="3.30.565.10">
    <property type="entry name" value="Histidine kinase-like ATPase, C-terminal domain"/>
    <property type="match status" value="1"/>
</dbReference>
<comment type="subcellular location">
    <subcellularLocation>
        <location evidence="2">Cell membrane</location>
        <topology evidence="2">Multi-pass membrane protein</topology>
    </subcellularLocation>
</comment>
<organism evidence="16 17">
    <name type="scientific">Metabacillus indicus</name>
    <name type="common">Bacillus indicus</name>
    <dbReference type="NCBI Taxonomy" id="246786"/>
    <lineage>
        <taxon>Bacteria</taxon>
        <taxon>Bacillati</taxon>
        <taxon>Bacillota</taxon>
        <taxon>Bacilli</taxon>
        <taxon>Bacillales</taxon>
        <taxon>Bacillaceae</taxon>
        <taxon>Metabacillus</taxon>
    </lineage>
</organism>
<reference evidence="16 17" key="1">
    <citation type="journal article" date="2005" name="Int. J. Syst. Evol. Microbiol.">
        <title>Bacillus cibi sp. nov., isolated from jeotgal, a traditional Korean fermented seafood.</title>
        <authorList>
            <person name="Yoon J.H."/>
            <person name="Lee C.H."/>
            <person name="Oh T.K."/>
        </authorList>
    </citation>
    <scope>NUCLEOTIDE SEQUENCE [LARGE SCALE GENOMIC DNA]</scope>
    <source>
        <strain evidence="16 17">DSM 16189</strain>
    </source>
</reference>
<keyword evidence="9 16" id="KW-0418">Kinase</keyword>
<keyword evidence="12" id="KW-0902">Two-component regulatory system</keyword>
<dbReference type="PROSITE" id="PS50109">
    <property type="entry name" value="HIS_KIN"/>
    <property type="match status" value="1"/>
</dbReference>
<dbReference type="Gene3D" id="1.10.287.130">
    <property type="match status" value="1"/>
</dbReference>
<dbReference type="Pfam" id="PF00512">
    <property type="entry name" value="HisKA"/>
    <property type="match status" value="1"/>
</dbReference>
<evidence type="ECO:0000256" key="9">
    <source>
        <dbReference type="ARBA" id="ARBA00022777"/>
    </source>
</evidence>
<dbReference type="Pfam" id="PF07694">
    <property type="entry name" value="5TM-5TMR_LYT"/>
    <property type="match status" value="1"/>
</dbReference>
<evidence type="ECO:0000256" key="8">
    <source>
        <dbReference type="ARBA" id="ARBA00022741"/>
    </source>
</evidence>
<evidence type="ECO:0000313" key="17">
    <source>
        <dbReference type="Proteomes" id="UP000028549"/>
    </source>
</evidence>
<keyword evidence="11 14" id="KW-1133">Transmembrane helix</keyword>
<sequence length="419" mass="47360">MLQMMKPLLVNITILFSLTYNANLFFPFHSTQKQALKQKIIYGLISSFGALLCMAYPIETLGDTNFDLRMVVVMIVTLYSGFLSGGIVLIVTCFARFLIGGEFYQIGIAVTVFAYVMALLFRKVFLQSSNKYMFGSIIFAVYFAVYILIIYSKINFLGLPFYFVYFLTFYFSCISMIYIIESLIKTNKQFDEMVYMDKLTTIGQMAAAIAHEIRNPITTVRGFIQYIQQNTADENLKKFSPLILEELDRTNKIITDYLLLSKPGNREMTKIDIDNVLMDSIELLKPLGYYSNVSLTFESDARNAVYGDIHLLKQSLMNVIKNAIESIEDSGEVEITKTTNDADGTISIAISDNGKGMTEEVRKNLGLPFYTTKSKGTGLGSMITNRLIREMGGTVEYESELGKGTCVIISLQLYQEMNH</sequence>
<evidence type="ECO:0000256" key="12">
    <source>
        <dbReference type="ARBA" id="ARBA00023012"/>
    </source>
</evidence>
<dbReference type="GO" id="GO:0005886">
    <property type="term" value="C:plasma membrane"/>
    <property type="evidence" value="ECO:0007669"/>
    <property type="project" value="UniProtKB-SubCell"/>
</dbReference>
<dbReference type="InterPro" id="IPR003594">
    <property type="entry name" value="HATPase_dom"/>
</dbReference>
<dbReference type="Pfam" id="PF02518">
    <property type="entry name" value="HATPase_c"/>
    <property type="match status" value="1"/>
</dbReference>
<evidence type="ECO:0000256" key="13">
    <source>
        <dbReference type="ARBA" id="ARBA00023136"/>
    </source>
</evidence>
<evidence type="ECO:0000256" key="10">
    <source>
        <dbReference type="ARBA" id="ARBA00022840"/>
    </source>
</evidence>
<evidence type="ECO:0000256" key="2">
    <source>
        <dbReference type="ARBA" id="ARBA00004651"/>
    </source>
</evidence>
<keyword evidence="10" id="KW-0067">ATP-binding</keyword>
<dbReference type="InterPro" id="IPR036890">
    <property type="entry name" value="HATPase_C_sf"/>
</dbReference>
<feature type="transmembrane region" description="Helical" evidence="14">
    <location>
        <begin position="160"/>
        <end position="180"/>
    </location>
</feature>
<keyword evidence="6" id="KW-0808">Transferase</keyword>
<evidence type="ECO:0000313" key="16">
    <source>
        <dbReference type="EMBL" id="KEZ53968.1"/>
    </source>
</evidence>
<dbReference type="EMBL" id="JNVC02000001">
    <property type="protein sequence ID" value="KEZ53968.1"/>
    <property type="molecule type" value="Genomic_DNA"/>
</dbReference>
<dbReference type="SMART" id="SM00388">
    <property type="entry name" value="HisKA"/>
    <property type="match status" value="1"/>
</dbReference>
<gene>
    <name evidence="16" type="ORF">GS18_0203295</name>
</gene>
<dbReference type="SMART" id="SM00387">
    <property type="entry name" value="HATPase_c"/>
    <property type="match status" value="1"/>
</dbReference>
<dbReference type="InterPro" id="IPR003661">
    <property type="entry name" value="HisK_dim/P_dom"/>
</dbReference>
<dbReference type="InterPro" id="IPR004358">
    <property type="entry name" value="Sig_transdc_His_kin-like_C"/>
</dbReference>
<dbReference type="InterPro" id="IPR036097">
    <property type="entry name" value="HisK_dim/P_sf"/>
</dbReference>
<dbReference type="EC" id="2.7.13.3" evidence="3"/>
<evidence type="ECO:0000256" key="14">
    <source>
        <dbReference type="SAM" id="Phobius"/>
    </source>
</evidence>
<dbReference type="SUPFAM" id="SSF47384">
    <property type="entry name" value="Homodimeric domain of signal transducing histidine kinase"/>
    <property type="match status" value="1"/>
</dbReference>
<dbReference type="Proteomes" id="UP000028549">
    <property type="component" value="Unassembled WGS sequence"/>
</dbReference>
<comment type="catalytic activity">
    <reaction evidence="1">
        <text>ATP + protein L-histidine = ADP + protein N-phospho-L-histidine.</text>
        <dbReference type="EC" id="2.7.13.3"/>
    </reaction>
</comment>
<dbReference type="PRINTS" id="PR00344">
    <property type="entry name" value="BCTRLSENSOR"/>
</dbReference>
<dbReference type="GO" id="GO:0071555">
    <property type="term" value="P:cell wall organization"/>
    <property type="evidence" value="ECO:0007669"/>
    <property type="project" value="InterPro"/>
</dbReference>
<protein>
    <recommendedName>
        <fullName evidence="3">histidine kinase</fullName>
        <ecNumber evidence="3">2.7.13.3</ecNumber>
    </recommendedName>
</protein>
<dbReference type="STRING" id="246786.GS18_0203295"/>
<dbReference type="GO" id="GO:0000155">
    <property type="term" value="F:phosphorelay sensor kinase activity"/>
    <property type="evidence" value="ECO:0007669"/>
    <property type="project" value="InterPro"/>
</dbReference>
<feature type="transmembrane region" description="Helical" evidence="14">
    <location>
        <begin position="70"/>
        <end position="97"/>
    </location>
</feature>
<evidence type="ECO:0000256" key="3">
    <source>
        <dbReference type="ARBA" id="ARBA00012438"/>
    </source>
</evidence>
<dbReference type="InterPro" id="IPR005467">
    <property type="entry name" value="His_kinase_dom"/>
</dbReference>
<comment type="caution">
    <text evidence="16">The sequence shown here is derived from an EMBL/GenBank/DDBJ whole genome shotgun (WGS) entry which is preliminary data.</text>
</comment>
<evidence type="ECO:0000256" key="4">
    <source>
        <dbReference type="ARBA" id="ARBA00022475"/>
    </source>
</evidence>
<evidence type="ECO:0000256" key="7">
    <source>
        <dbReference type="ARBA" id="ARBA00022692"/>
    </source>
</evidence>
<feature type="transmembrane region" description="Helical" evidence="14">
    <location>
        <begin position="40"/>
        <end position="58"/>
    </location>
</feature>
<keyword evidence="13 14" id="KW-0472">Membrane</keyword>
<dbReference type="CDD" id="cd00075">
    <property type="entry name" value="HATPase"/>
    <property type="match status" value="1"/>
</dbReference>
<keyword evidence="4" id="KW-1003">Cell membrane</keyword>
<accession>A0A084H306</accession>
<keyword evidence="17" id="KW-1185">Reference proteome</keyword>
<dbReference type="PANTHER" id="PTHR43065">
    <property type="entry name" value="SENSOR HISTIDINE KINASE"/>
    <property type="match status" value="1"/>
</dbReference>
<evidence type="ECO:0000256" key="6">
    <source>
        <dbReference type="ARBA" id="ARBA00022679"/>
    </source>
</evidence>
<dbReference type="GO" id="GO:0005524">
    <property type="term" value="F:ATP binding"/>
    <property type="evidence" value="ECO:0007669"/>
    <property type="project" value="UniProtKB-KW"/>
</dbReference>
<evidence type="ECO:0000256" key="5">
    <source>
        <dbReference type="ARBA" id="ARBA00022553"/>
    </source>
</evidence>